<dbReference type="InterPro" id="IPR021838">
    <property type="entry name" value="DUF3431"/>
</dbReference>
<proteinExistence type="predicted"/>
<keyword evidence="3" id="KW-1185">Reference proteome</keyword>
<sequence>MRSPTRRSRLLKQVLAATTFFSLVYFSLNNLLPAIRYNVVPHRHPVLHDNAQSEASLGTTVSSPTVHLVIASTKADDTSWTSRLRIPNLTILRYISDDPSAPFHPPKPKGREALMCKPAHPSPKPQTQEANPNHSKPDFTYLHDFYDSLPDLTLFIHASETPWHVEGTLLRNTSFALSQLNLHQVLQQRPYFNLRVTWRAGCPAWIDTTKTHADYDEAEEPFMAEAWRANFGADEPVPEKLGGPCCSQFAVTREAIRRRPREQYRFSRDWIVDSTWSDAILGRVWEHMWPRLFTDEASDCGHAERGSLCQMYGVCFESEGELDGYKELWEERERLKERMSFLRAVWDAKKAAGAKGRFGEVNDEIERQLSVAWRRGHA</sequence>
<comment type="caution">
    <text evidence="2">The sequence shown here is derived from an EMBL/GenBank/DDBJ whole genome shotgun (WGS) entry which is preliminary data.</text>
</comment>
<reference evidence="2" key="1">
    <citation type="submission" date="2023-06" db="EMBL/GenBank/DDBJ databases">
        <title>Black Yeasts Isolated from many extreme environments.</title>
        <authorList>
            <person name="Coleine C."/>
            <person name="Stajich J.E."/>
            <person name="Selbmann L."/>
        </authorList>
    </citation>
    <scope>NUCLEOTIDE SEQUENCE</scope>
    <source>
        <strain evidence="2">CCFEE 5200</strain>
    </source>
</reference>
<protein>
    <submittedName>
        <fullName evidence="2">Uncharacterized protein</fullName>
    </submittedName>
</protein>
<dbReference type="EMBL" id="JAUJLE010000050">
    <property type="protein sequence ID" value="KAK0996158.1"/>
    <property type="molecule type" value="Genomic_DNA"/>
</dbReference>
<organism evidence="2 3">
    <name type="scientific">Friedmanniomyces endolithicus</name>
    <dbReference type="NCBI Taxonomy" id="329885"/>
    <lineage>
        <taxon>Eukaryota</taxon>
        <taxon>Fungi</taxon>
        <taxon>Dikarya</taxon>
        <taxon>Ascomycota</taxon>
        <taxon>Pezizomycotina</taxon>
        <taxon>Dothideomycetes</taxon>
        <taxon>Dothideomycetidae</taxon>
        <taxon>Mycosphaerellales</taxon>
        <taxon>Teratosphaeriaceae</taxon>
        <taxon>Friedmanniomyces</taxon>
    </lineage>
</organism>
<dbReference type="PANTHER" id="PTHR37490:SF3">
    <property type="entry name" value="DUF3431 DOMAIN CONTAINING PROTEIN"/>
    <property type="match status" value="1"/>
</dbReference>
<dbReference type="Proteomes" id="UP001175353">
    <property type="component" value="Unassembled WGS sequence"/>
</dbReference>
<evidence type="ECO:0000256" key="1">
    <source>
        <dbReference type="SAM" id="MobiDB-lite"/>
    </source>
</evidence>
<evidence type="ECO:0000313" key="2">
    <source>
        <dbReference type="EMBL" id="KAK0996158.1"/>
    </source>
</evidence>
<dbReference type="AlphaFoldDB" id="A0AAN6KSC6"/>
<accession>A0AAN6KSC6</accession>
<feature type="region of interest" description="Disordered" evidence="1">
    <location>
        <begin position="100"/>
        <end position="135"/>
    </location>
</feature>
<dbReference type="Pfam" id="PF11913">
    <property type="entry name" value="DUF3431"/>
    <property type="match status" value="2"/>
</dbReference>
<evidence type="ECO:0000313" key="3">
    <source>
        <dbReference type="Proteomes" id="UP001175353"/>
    </source>
</evidence>
<feature type="compositionally biased region" description="Polar residues" evidence="1">
    <location>
        <begin position="125"/>
        <end position="134"/>
    </location>
</feature>
<gene>
    <name evidence="2" type="ORF">LTR91_007131</name>
</gene>
<dbReference type="PANTHER" id="PTHR37490">
    <property type="entry name" value="EXPRESSED PROTEIN"/>
    <property type="match status" value="1"/>
</dbReference>
<name>A0AAN6KSC6_9PEZI</name>